<dbReference type="SUPFAM" id="SSF63999">
    <property type="entry name" value="Thiamin pyrophosphokinase, catalytic domain"/>
    <property type="match status" value="1"/>
</dbReference>
<dbReference type="FunFam" id="2.60.120.320:FF:000002">
    <property type="entry name" value="Thiamine pyrophosphokinase"/>
    <property type="match status" value="1"/>
</dbReference>
<comment type="similarity">
    <text evidence="2">Belongs to the thiamine pyrophosphokinase family.</text>
</comment>
<dbReference type="SUPFAM" id="SSF63862">
    <property type="entry name" value="Thiamin pyrophosphokinase, substrate-binding domain"/>
    <property type="match status" value="1"/>
</dbReference>
<dbReference type="GO" id="GO:0004788">
    <property type="term" value="F:thiamine diphosphokinase activity"/>
    <property type="evidence" value="ECO:0007669"/>
    <property type="project" value="InterPro"/>
</dbReference>
<protein>
    <recommendedName>
        <fullName evidence="10">Thiamine pyrophosphokinase 1</fullName>
    </recommendedName>
    <alternativeName>
        <fullName evidence="11">Thiamin pyrophosphokinase 1</fullName>
    </alternativeName>
</protein>
<dbReference type="InterPro" id="IPR007371">
    <property type="entry name" value="TPK_catalytic"/>
</dbReference>
<dbReference type="GO" id="GO:0030975">
    <property type="term" value="F:thiamine binding"/>
    <property type="evidence" value="ECO:0007669"/>
    <property type="project" value="InterPro"/>
</dbReference>
<dbReference type="FunFam" id="3.40.50.10240:FF:000006">
    <property type="entry name" value="Thiamin pyrophosphokinase 1"/>
    <property type="match status" value="1"/>
</dbReference>
<comment type="function">
    <text evidence="9">Catalyzes the phosphorylation of thiamine to thiamine pyrophosphate (TPP) utilizing UTP and therefore links the biosynthesis of TPP to pyrimidines metabolism. By producing thiamine pyrophosphate, a cofactor of the mitochondrial pyruvate dehydrogenase indirectly regulates pyruvate oxidation and lipogenesis. Although it can also catalyze thiamine phosphorylation using ATP and CTP in vitro, it does so with significantly lower efficiency and without physiological relevance evidence.</text>
</comment>
<dbReference type="InterPro" id="IPR036759">
    <property type="entry name" value="TPK_catalytic_sf"/>
</dbReference>
<dbReference type="Pfam" id="PF04263">
    <property type="entry name" value="TPK_catalytic"/>
    <property type="match status" value="1"/>
</dbReference>
<dbReference type="GO" id="GO:0016301">
    <property type="term" value="F:kinase activity"/>
    <property type="evidence" value="ECO:0007669"/>
    <property type="project" value="UniProtKB-KW"/>
</dbReference>
<evidence type="ECO:0000313" key="13">
    <source>
        <dbReference type="EMBL" id="JAA56239.1"/>
    </source>
</evidence>
<dbReference type="Gene3D" id="2.60.120.320">
    <property type="entry name" value="Thiamin pyrophosphokinase, thiamin-binding domain"/>
    <property type="match status" value="1"/>
</dbReference>
<dbReference type="InterPro" id="IPR006282">
    <property type="entry name" value="Thi_PPkinase"/>
</dbReference>
<keyword evidence="6 13" id="KW-0418">Kinase</keyword>
<evidence type="ECO:0000256" key="2">
    <source>
        <dbReference type="ARBA" id="ARBA00006785"/>
    </source>
</evidence>
<evidence type="ECO:0000256" key="6">
    <source>
        <dbReference type="ARBA" id="ARBA00022777"/>
    </source>
</evidence>
<sequence>MPTAGISYTTTYVSAESHKLAVLSDVTVVSQFILLRSCPVVSTMASHSVAPRVWDPEAALFRKRDVSNALVVLNQPLSAQNTAFLKKVWRKASVKMCVDGGVDRFRTAMATCTEELVPDYVTGDFDSASKETIEHYKSKGSNVIHTPDQDNTDFTKALQVLGMNTCSKVPPVKLDWVLAICGSFDRVDHMMSIFNTLYESDKLLGGVPVCLLLENSLTWLLKPGQHRILTPPHLTGSWCGLIPVGAPCTSVTTTGLKWNLDHSEMSFGKLISTSNAFDGSESVTVETSGPLIWTMELQSHCITD</sequence>
<accession>L7LZG3</accession>
<reference evidence="13" key="1">
    <citation type="submission" date="2012-11" db="EMBL/GenBank/DDBJ databases">
        <authorList>
            <person name="Lucero-Rivera Y.E."/>
            <person name="Tovar-Ramirez D."/>
        </authorList>
    </citation>
    <scope>NUCLEOTIDE SEQUENCE</scope>
    <source>
        <tissue evidence="13">Salivary gland</tissue>
    </source>
</reference>
<dbReference type="GO" id="GO:0009229">
    <property type="term" value="P:thiamine diphosphate biosynthetic process"/>
    <property type="evidence" value="ECO:0007669"/>
    <property type="project" value="InterPro"/>
</dbReference>
<keyword evidence="5" id="KW-0547">Nucleotide-binding</keyword>
<evidence type="ECO:0000256" key="1">
    <source>
        <dbReference type="ARBA" id="ARBA00005078"/>
    </source>
</evidence>
<dbReference type="GO" id="GO:0005524">
    <property type="term" value="F:ATP binding"/>
    <property type="evidence" value="ECO:0007669"/>
    <property type="project" value="UniProtKB-KW"/>
</dbReference>
<dbReference type="InterPro" id="IPR036371">
    <property type="entry name" value="TPK_B1-bd_sf"/>
</dbReference>
<evidence type="ECO:0000256" key="10">
    <source>
        <dbReference type="ARBA" id="ARBA00074758"/>
    </source>
</evidence>
<evidence type="ECO:0000256" key="11">
    <source>
        <dbReference type="ARBA" id="ARBA00076797"/>
    </source>
</evidence>
<evidence type="ECO:0000256" key="8">
    <source>
        <dbReference type="ARBA" id="ARBA00050898"/>
    </source>
</evidence>
<evidence type="ECO:0000256" key="3">
    <source>
        <dbReference type="ARBA" id="ARBA00011738"/>
    </source>
</evidence>
<dbReference type="GO" id="GO:0006772">
    <property type="term" value="P:thiamine metabolic process"/>
    <property type="evidence" value="ECO:0007669"/>
    <property type="project" value="InterPro"/>
</dbReference>
<dbReference type="EMBL" id="GACK01008795">
    <property type="protein sequence ID" value="JAA56239.1"/>
    <property type="molecule type" value="mRNA"/>
</dbReference>
<evidence type="ECO:0000259" key="12">
    <source>
        <dbReference type="SMART" id="SM00983"/>
    </source>
</evidence>
<reference evidence="13" key="2">
    <citation type="journal article" date="2015" name="J. Proteomics">
        <title>Sexual differences in the sialomes of the zebra tick, Rhipicephalus pulchellus.</title>
        <authorList>
            <person name="Tan A.W."/>
            <person name="Francischetti I.M."/>
            <person name="Slovak M."/>
            <person name="Kini R.M."/>
            <person name="Ribeiro J.M."/>
        </authorList>
    </citation>
    <scope>NUCLEOTIDE SEQUENCE</scope>
    <source>
        <tissue evidence="13">Salivary gland</tissue>
    </source>
</reference>
<evidence type="ECO:0000256" key="5">
    <source>
        <dbReference type="ARBA" id="ARBA00022741"/>
    </source>
</evidence>
<dbReference type="Gene3D" id="3.40.50.10240">
    <property type="entry name" value="Thiamin pyrophosphokinase, catalytic domain"/>
    <property type="match status" value="1"/>
</dbReference>
<organism evidence="13">
    <name type="scientific">Rhipicephalus pulchellus</name>
    <name type="common">Yellow backed tick</name>
    <name type="synonym">Dermacentor pulchellus</name>
    <dbReference type="NCBI Taxonomy" id="72859"/>
    <lineage>
        <taxon>Eukaryota</taxon>
        <taxon>Metazoa</taxon>
        <taxon>Ecdysozoa</taxon>
        <taxon>Arthropoda</taxon>
        <taxon>Chelicerata</taxon>
        <taxon>Arachnida</taxon>
        <taxon>Acari</taxon>
        <taxon>Parasitiformes</taxon>
        <taxon>Ixodida</taxon>
        <taxon>Ixodoidea</taxon>
        <taxon>Ixodidae</taxon>
        <taxon>Rhipicephalinae</taxon>
        <taxon>Rhipicephalus</taxon>
        <taxon>Rhipicephalus</taxon>
    </lineage>
</organism>
<dbReference type="AlphaFoldDB" id="L7LZG3"/>
<evidence type="ECO:0000256" key="4">
    <source>
        <dbReference type="ARBA" id="ARBA00022679"/>
    </source>
</evidence>
<dbReference type="PANTHER" id="PTHR13622:SF8">
    <property type="entry name" value="THIAMIN PYROPHOSPHOKINASE 1"/>
    <property type="match status" value="1"/>
</dbReference>
<dbReference type="SMART" id="SM00983">
    <property type="entry name" value="TPK_B1_binding"/>
    <property type="match status" value="1"/>
</dbReference>
<dbReference type="PANTHER" id="PTHR13622">
    <property type="entry name" value="THIAMIN PYROPHOSPHOKINASE"/>
    <property type="match status" value="1"/>
</dbReference>
<comment type="subunit">
    <text evidence="3">Homodimer.</text>
</comment>
<keyword evidence="7" id="KW-0067">ATP-binding</keyword>
<dbReference type="GO" id="GO:0141200">
    <property type="term" value="F:UTP thiamine diphosphokinase activity"/>
    <property type="evidence" value="ECO:0007669"/>
    <property type="project" value="RHEA"/>
</dbReference>
<evidence type="ECO:0000256" key="9">
    <source>
        <dbReference type="ARBA" id="ARBA00055888"/>
    </source>
</evidence>
<comment type="catalytic activity">
    <reaction evidence="8">
        <text>thiamine + UTP = thiamine diphosphate + UMP + H(+)</text>
        <dbReference type="Rhea" id="RHEA:79423"/>
        <dbReference type="ChEBI" id="CHEBI:15378"/>
        <dbReference type="ChEBI" id="CHEBI:18385"/>
        <dbReference type="ChEBI" id="CHEBI:46398"/>
        <dbReference type="ChEBI" id="CHEBI:57865"/>
        <dbReference type="ChEBI" id="CHEBI:58937"/>
    </reaction>
    <physiologicalReaction direction="left-to-right" evidence="8">
        <dbReference type="Rhea" id="RHEA:79424"/>
    </physiologicalReaction>
</comment>
<comment type="pathway">
    <text evidence="1">Cofactor biosynthesis; thiamine diphosphate biosynthesis; thiamine diphosphate from thiamine: step 1/1.</text>
</comment>
<dbReference type="GO" id="GO:0005829">
    <property type="term" value="C:cytosol"/>
    <property type="evidence" value="ECO:0007669"/>
    <property type="project" value="UniProtKB-ARBA"/>
</dbReference>
<dbReference type="NCBIfam" id="TIGR01378">
    <property type="entry name" value="thi_PPkinase"/>
    <property type="match status" value="1"/>
</dbReference>
<dbReference type="CDD" id="cd07995">
    <property type="entry name" value="TPK"/>
    <property type="match status" value="1"/>
</dbReference>
<proteinExistence type="evidence at transcript level"/>
<feature type="domain" description="Thiamin pyrophosphokinase thiamin-binding" evidence="12">
    <location>
        <begin position="224"/>
        <end position="291"/>
    </location>
</feature>
<keyword evidence="4" id="KW-0808">Transferase</keyword>
<evidence type="ECO:0000256" key="7">
    <source>
        <dbReference type="ARBA" id="ARBA00022840"/>
    </source>
</evidence>
<name>L7LZG3_RHIPC</name>
<dbReference type="Pfam" id="PF04265">
    <property type="entry name" value="TPK_B1_binding"/>
    <property type="match status" value="1"/>
</dbReference>
<dbReference type="InterPro" id="IPR007373">
    <property type="entry name" value="Thiamin_PyroPKinase_B1-bd"/>
</dbReference>